<evidence type="ECO:0000313" key="1">
    <source>
        <dbReference type="EMBL" id="KKN55921.1"/>
    </source>
</evidence>
<accession>A0A0F9U3R0</accession>
<reference evidence="1" key="1">
    <citation type="journal article" date="2015" name="Nature">
        <title>Complex archaea that bridge the gap between prokaryotes and eukaryotes.</title>
        <authorList>
            <person name="Spang A."/>
            <person name="Saw J.H."/>
            <person name="Jorgensen S.L."/>
            <person name="Zaremba-Niedzwiedzka K."/>
            <person name="Martijn J."/>
            <person name="Lind A.E."/>
            <person name="van Eijk R."/>
            <person name="Schleper C."/>
            <person name="Guy L."/>
            <person name="Ettema T.J."/>
        </authorList>
    </citation>
    <scope>NUCLEOTIDE SEQUENCE</scope>
</reference>
<dbReference type="AlphaFoldDB" id="A0A0F9U3R0"/>
<dbReference type="EMBL" id="LAZR01000866">
    <property type="protein sequence ID" value="KKN55921.1"/>
    <property type="molecule type" value="Genomic_DNA"/>
</dbReference>
<protein>
    <submittedName>
        <fullName evidence="1">Uncharacterized protein</fullName>
    </submittedName>
</protein>
<sequence length="891" mass="96287">MPYRYTPTKFNGSSLLGGNLFVGFQLPNSPAITRQFAPVEAAAIGLGDRDVRSQPKGGVWELHIWLTNTDQDDIEAFYKIFDEEAGRVFLEIIDGAGIAWQVLCRMVRLRRESYSYFVAVLRIADATWERVAETTTSRLAMSGDSDAFTVANDGNRKARPTSIAITANATKGDVGIIEDYKLSILGAIANRAPSGWNNEPVLLTSLSSGLDHAALVTGNVRALITEAGGIDSTQDTIAYDTGQNGNPPTKGMIMIDDEQIYYTGGGGFTASQLTGCVRGIGGTANVGHADNAEIKFSEGLANGDDIRVWLNQVEVDRWIDGANTGSLKVWINATMPARTVLTPDRNKVPIGFPPDGGTIKFREGVSSLSDSGFIIIGSEIITYKGRSSDLTSITEVERGAWGTTEANHSGVSAYRGDYLVVVSCGFAKAGDPPSPDSKRPCIQLKASLNNRWFWGDIADDAKTVFWDQSEPNRTAQWRPSVQQNELDKATALRMKESADFVSWETNDPIAGKPLVPRLTVSLPQGIEATADAINYDIQKRKDIRLRILGVDEAGLEVELVDSQDIAEALQGNQKITPDAVLHQLIYNGVRAYTTVQNTDESTVHILSGVTSFFYRMILDQDTAMKAIQLQLKKNGGGDSFTFTVGIRDNSGANPSAGIEVMSLDQTSGSGFTAADLTTAYVTYEFTATAGAGKLIAGIYWIEVRVTVHSTGSLRLPAGLPRTKNVNHYSTAAGDFLTSVTTWQLVHEGDQPVQPEATEANDSGNDAAFGDTDVLLNDAAADPMTPLVAIDAAFGTDYYHCVGNLVGTESGDSFDLDVWLQVPLGGATLTIDVLARTVTYTRGQERYSLPVVLIPSNLDDWQPLLPGTNNLTYTEKDMVDTDLVIKHRDAKV</sequence>
<organism evidence="1">
    <name type="scientific">marine sediment metagenome</name>
    <dbReference type="NCBI Taxonomy" id="412755"/>
    <lineage>
        <taxon>unclassified sequences</taxon>
        <taxon>metagenomes</taxon>
        <taxon>ecological metagenomes</taxon>
    </lineage>
</organism>
<comment type="caution">
    <text evidence="1">The sequence shown here is derived from an EMBL/GenBank/DDBJ whole genome shotgun (WGS) entry which is preliminary data.</text>
</comment>
<gene>
    <name evidence="1" type="ORF">LCGC14_0577640</name>
</gene>
<name>A0A0F9U3R0_9ZZZZ</name>
<proteinExistence type="predicted"/>